<dbReference type="SUPFAM" id="SSF51206">
    <property type="entry name" value="cAMP-binding domain-like"/>
    <property type="match status" value="1"/>
</dbReference>
<feature type="domain" description="Cyclic nucleotide-binding" evidence="1">
    <location>
        <begin position="30"/>
        <end position="117"/>
    </location>
</feature>
<evidence type="ECO:0000259" key="1">
    <source>
        <dbReference type="Pfam" id="PF00027"/>
    </source>
</evidence>
<dbReference type="Pfam" id="PF00027">
    <property type="entry name" value="cNMP_binding"/>
    <property type="match status" value="1"/>
</dbReference>
<dbReference type="RefSeq" id="WP_346772101.1">
    <property type="nucleotide sequence ID" value="NZ_FXUO01000006.1"/>
</dbReference>
<dbReference type="Proteomes" id="UP001158050">
    <property type="component" value="Unassembled WGS sequence"/>
</dbReference>
<name>A0ABY1R5G4_9FLAO</name>
<reference evidence="2 3" key="1">
    <citation type="submission" date="2017-05" db="EMBL/GenBank/DDBJ databases">
        <authorList>
            <person name="Varghese N."/>
            <person name="Submissions S."/>
        </authorList>
    </citation>
    <scope>NUCLEOTIDE SEQUENCE [LARGE SCALE GENOMIC DNA]</scope>
    <source>
        <strain evidence="2 3">DSM 18015</strain>
    </source>
</reference>
<sequence>MSDKLRKHIEEITPITDKEFDYLLSHFSVKKFKKHQFLVQQGDIVRNDHFVVSGLLKAYHANPDDGKEHILQFAWENWWITDFQAYFNQTNSTLNIDCIEDVEVLSISLENREKICAELHKIEHFFRKKSNSGYIALQQRILSLLTHSAKERYEQMLSNYPSLSNVFQSLLSLLTLAYPERHSADCQNKCDLYHRKTLIYILSFGLDFVEFCSIKF</sequence>
<dbReference type="Gene3D" id="2.60.120.10">
    <property type="entry name" value="Jelly Rolls"/>
    <property type="match status" value="1"/>
</dbReference>
<dbReference type="InterPro" id="IPR018490">
    <property type="entry name" value="cNMP-bd_dom_sf"/>
</dbReference>
<gene>
    <name evidence="2" type="ORF">SAMN05421679_106207</name>
</gene>
<proteinExistence type="predicted"/>
<keyword evidence="3" id="KW-1185">Reference proteome</keyword>
<dbReference type="InterPro" id="IPR014710">
    <property type="entry name" value="RmlC-like_jellyroll"/>
</dbReference>
<organism evidence="2 3">
    <name type="scientific">Epilithonimonas pallida</name>
    <dbReference type="NCBI Taxonomy" id="373671"/>
    <lineage>
        <taxon>Bacteria</taxon>
        <taxon>Pseudomonadati</taxon>
        <taxon>Bacteroidota</taxon>
        <taxon>Flavobacteriia</taxon>
        <taxon>Flavobacteriales</taxon>
        <taxon>Weeksellaceae</taxon>
        <taxon>Chryseobacterium group</taxon>
        <taxon>Epilithonimonas</taxon>
    </lineage>
</organism>
<evidence type="ECO:0000313" key="2">
    <source>
        <dbReference type="EMBL" id="SMP94975.1"/>
    </source>
</evidence>
<accession>A0ABY1R5G4</accession>
<dbReference type="InterPro" id="IPR000595">
    <property type="entry name" value="cNMP-bd_dom"/>
</dbReference>
<comment type="caution">
    <text evidence="2">The sequence shown here is derived from an EMBL/GenBank/DDBJ whole genome shotgun (WGS) entry which is preliminary data.</text>
</comment>
<dbReference type="EMBL" id="FXUO01000006">
    <property type="protein sequence ID" value="SMP94975.1"/>
    <property type="molecule type" value="Genomic_DNA"/>
</dbReference>
<dbReference type="CDD" id="cd00038">
    <property type="entry name" value="CAP_ED"/>
    <property type="match status" value="1"/>
</dbReference>
<protein>
    <submittedName>
        <fullName evidence="2">cAMP-binding domain of CRP or a regulatory subunit of cAMP-dependent protein kinases</fullName>
    </submittedName>
</protein>
<evidence type="ECO:0000313" key="3">
    <source>
        <dbReference type="Proteomes" id="UP001158050"/>
    </source>
</evidence>